<sequence length="231" mass="26534">MTKRSKPLHRDETYFTGMMKSSAYNLDSTVISYYFPLSQCIEGLKVLVQSLFGTTFHSIPLALGESWHEDVLKMYYVRDYRFLRTFTKHYLTGEVILEEVVESMKGARNMFTATELQRQIMYAIIDQTLFGELSSSRDTISVVEDLRKFTSLKHVEGTHWHTRFNHLINFGAGYYSYIYAKCLAATIWVDVCAKDPLSLTIGTTLRVKLLHHGGEKEPSTLLKDLVGSDDF</sequence>
<keyword evidence="6 7" id="KW-0482">Metalloprotease</keyword>
<protein>
    <recommendedName>
        <fullName evidence="8">Peptidase M3A/M3B catalytic domain-containing protein</fullName>
    </recommendedName>
</protein>
<keyword evidence="3 7" id="KW-0479">Metal-binding</keyword>
<proteinExistence type="inferred from homology"/>
<dbReference type="Gene3D" id="1.10.1370.40">
    <property type="match status" value="1"/>
</dbReference>
<dbReference type="GO" id="GO:0006508">
    <property type="term" value="P:proteolysis"/>
    <property type="evidence" value="ECO:0007669"/>
    <property type="project" value="UniProtKB-KW"/>
</dbReference>
<evidence type="ECO:0000256" key="6">
    <source>
        <dbReference type="ARBA" id="ARBA00023049"/>
    </source>
</evidence>
<evidence type="ECO:0000256" key="4">
    <source>
        <dbReference type="ARBA" id="ARBA00022801"/>
    </source>
</evidence>
<evidence type="ECO:0000313" key="10">
    <source>
        <dbReference type="Proteomes" id="UP000541444"/>
    </source>
</evidence>
<organism evidence="9 10">
    <name type="scientific">Kingdonia uniflora</name>
    <dbReference type="NCBI Taxonomy" id="39325"/>
    <lineage>
        <taxon>Eukaryota</taxon>
        <taxon>Viridiplantae</taxon>
        <taxon>Streptophyta</taxon>
        <taxon>Embryophyta</taxon>
        <taxon>Tracheophyta</taxon>
        <taxon>Spermatophyta</taxon>
        <taxon>Magnoliopsida</taxon>
        <taxon>Ranunculales</taxon>
        <taxon>Circaeasteraceae</taxon>
        <taxon>Kingdonia</taxon>
    </lineage>
</organism>
<comment type="caution">
    <text evidence="9">The sequence shown here is derived from an EMBL/GenBank/DDBJ whole genome shotgun (WGS) entry which is preliminary data.</text>
</comment>
<dbReference type="AlphaFoldDB" id="A0A7J7P0U6"/>
<comment type="similarity">
    <text evidence="1 7">Belongs to the peptidase M3 family.</text>
</comment>
<keyword evidence="2 7" id="KW-0645">Protease</keyword>
<evidence type="ECO:0000256" key="1">
    <source>
        <dbReference type="ARBA" id="ARBA00006040"/>
    </source>
</evidence>
<dbReference type="Pfam" id="PF01432">
    <property type="entry name" value="Peptidase_M3"/>
    <property type="match status" value="1"/>
</dbReference>
<dbReference type="GO" id="GO:0004222">
    <property type="term" value="F:metalloendopeptidase activity"/>
    <property type="evidence" value="ECO:0007669"/>
    <property type="project" value="InterPro"/>
</dbReference>
<dbReference type="GO" id="GO:0046872">
    <property type="term" value="F:metal ion binding"/>
    <property type="evidence" value="ECO:0007669"/>
    <property type="project" value="UniProtKB-UniRule"/>
</dbReference>
<comment type="cofactor">
    <cofactor evidence="7">
        <name>Zn(2+)</name>
        <dbReference type="ChEBI" id="CHEBI:29105"/>
    </cofactor>
    <text evidence="7">Binds 1 zinc ion.</text>
</comment>
<evidence type="ECO:0000256" key="3">
    <source>
        <dbReference type="ARBA" id="ARBA00022723"/>
    </source>
</evidence>
<dbReference type="InterPro" id="IPR001567">
    <property type="entry name" value="Pept_M3A_M3B_dom"/>
</dbReference>
<dbReference type="PANTHER" id="PTHR11804:SF79">
    <property type="entry name" value="MITOCHONDRIAL INTERMEDIATE PEPTIDASE"/>
    <property type="match status" value="1"/>
</dbReference>
<evidence type="ECO:0000313" key="9">
    <source>
        <dbReference type="EMBL" id="KAF6173067.1"/>
    </source>
</evidence>
<gene>
    <name evidence="9" type="ORF">GIB67_009987</name>
</gene>
<dbReference type="GO" id="GO:0006518">
    <property type="term" value="P:peptide metabolic process"/>
    <property type="evidence" value="ECO:0007669"/>
    <property type="project" value="TreeGrafter"/>
</dbReference>
<dbReference type="EMBL" id="JACGCM010000369">
    <property type="protein sequence ID" value="KAF6173067.1"/>
    <property type="molecule type" value="Genomic_DNA"/>
</dbReference>
<dbReference type="InterPro" id="IPR024077">
    <property type="entry name" value="Neurolysin/TOP_dom2"/>
</dbReference>
<evidence type="ECO:0000256" key="5">
    <source>
        <dbReference type="ARBA" id="ARBA00022833"/>
    </source>
</evidence>
<evidence type="ECO:0000259" key="8">
    <source>
        <dbReference type="Pfam" id="PF01432"/>
    </source>
</evidence>
<dbReference type="InterPro" id="IPR045090">
    <property type="entry name" value="Pept_M3A_M3B"/>
</dbReference>
<evidence type="ECO:0000256" key="2">
    <source>
        <dbReference type="ARBA" id="ARBA00022670"/>
    </source>
</evidence>
<keyword evidence="10" id="KW-1185">Reference proteome</keyword>
<evidence type="ECO:0000256" key="7">
    <source>
        <dbReference type="RuleBase" id="RU003435"/>
    </source>
</evidence>
<dbReference type="Proteomes" id="UP000541444">
    <property type="component" value="Unassembled WGS sequence"/>
</dbReference>
<feature type="domain" description="Peptidase M3A/M3B catalytic" evidence="8">
    <location>
        <begin position="77"/>
        <end position="229"/>
    </location>
</feature>
<dbReference type="Gene3D" id="1.10.1370.10">
    <property type="entry name" value="Neurolysin, domain 3"/>
    <property type="match status" value="1"/>
</dbReference>
<keyword evidence="5 7" id="KW-0862">Zinc</keyword>
<name>A0A7J7P0U6_9MAGN</name>
<reference evidence="9 10" key="1">
    <citation type="journal article" date="2020" name="IScience">
        <title>Genome Sequencing of the Endangered Kingdonia uniflora (Circaeasteraceae, Ranunculales) Reveals Potential Mechanisms of Evolutionary Specialization.</title>
        <authorList>
            <person name="Sun Y."/>
            <person name="Deng T."/>
            <person name="Zhang A."/>
            <person name="Moore M.J."/>
            <person name="Landis J.B."/>
            <person name="Lin N."/>
            <person name="Zhang H."/>
            <person name="Zhang X."/>
            <person name="Huang J."/>
            <person name="Zhang X."/>
            <person name="Sun H."/>
            <person name="Wang H."/>
        </authorList>
    </citation>
    <scope>NUCLEOTIDE SEQUENCE [LARGE SCALE GENOMIC DNA]</scope>
    <source>
        <strain evidence="9">TB1705</strain>
        <tissue evidence="9">Leaf</tissue>
    </source>
</reference>
<keyword evidence="4 7" id="KW-0378">Hydrolase</keyword>
<dbReference type="OrthoDB" id="17530at2759"/>
<dbReference type="SUPFAM" id="SSF55486">
    <property type="entry name" value="Metalloproteases ('zincins'), catalytic domain"/>
    <property type="match status" value="1"/>
</dbReference>
<accession>A0A7J7P0U6</accession>
<dbReference type="PANTHER" id="PTHR11804">
    <property type="entry name" value="PROTEASE M3 THIMET OLIGOPEPTIDASE-RELATED"/>
    <property type="match status" value="1"/>
</dbReference>